<evidence type="ECO:0000256" key="4">
    <source>
        <dbReference type="ARBA" id="ARBA00011159"/>
    </source>
</evidence>
<dbReference type="Gene3D" id="1.10.238.10">
    <property type="entry name" value="EF-hand"/>
    <property type="match status" value="3"/>
</dbReference>
<evidence type="ECO:0000256" key="2">
    <source>
        <dbReference type="ARBA" id="ARBA00004134"/>
    </source>
</evidence>
<dbReference type="SMART" id="SM00027">
    <property type="entry name" value="EH"/>
    <property type="match status" value="3"/>
</dbReference>
<feature type="compositionally biased region" description="Polar residues" evidence="11">
    <location>
        <begin position="460"/>
        <end position="475"/>
    </location>
</feature>
<dbReference type="OrthoDB" id="524326at2759"/>
<accession>A0A6A6U7M8</accession>
<evidence type="ECO:0000256" key="1">
    <source>
        <dbReference type="ARBA" id="ARBA00004125"/>
    </source>
</evidence>
<dbReference type="SUPFAM" id="SSF47473">
    <property type="entry name" value="EF-hand"/>
    <property type="match status" value="3"/>
</dbReference>
<evidence type="ECO:0008006" key="17">
    <source>
        <dbReference type="Google" id="ProtNLM"/>
    </source>
</evidence>
<reference evidence="15" key="1">
    <citation type="journal article" date="2020" name="Stud. Mycol.">
        <title>101 Dothideomycetes genomes: a test case for predicting lifestyles and emergence of pathogens.</title>
        <authorList>
            <person name="Haridas S."/>
            <person name="Albert R."/>
            <person name="Binder M."/>
            <person name="Bloem J."/>
            <person name="Labutti K."/>
            <person name="Salamov A."/>
            <person name="Andreopoulos B."/>
            <person name="Baker S."/>
            <person name="Barry K."/>
            <person name="Bills G."/>
            <person name="Bluhm B."/>
            <person name="Cannon C."/>
            <person name="Castanera R."/>
            <person name="Culley D."/>
            <person name="Daum C."/>
            <person name="Ezra D."/>
            <person name="Gonzalez J."/>
            <person name="Henrissat B."/>
            <person name="Kuo A."/>
            <person name="Liang C."/>
            <person name="Lipzen A."/>
            <person name="Lutzoni F."/>
            <person name="Magnuson J."/>
            <person name="Mondo S."/>
            <person name="Nolan M."/>
            <person name="Ohm R."/>
            <person name="Pangilinan J."/>
            <person name="Park H.-J."/>
            <person name="Ramirez L."/>
            <person name="Alfaro M."/>
            <person name="Sun H."/>
            <person name="Tritt A."/>
            <person name="Yoshinaga Y."/>
            <person name="Zwiers L.-H."/>
            <person name="Turgeon B."/>
            <person name="Goodwin S."/>
            <person name="Spatafora J."/>
            <person name="Crous P."/>
            <person name="Grigoriev I."/>
        </authorList>
    </citation>
    <scope>NUCLEOTIDE SEQUENCE</scope>
    <source>
        <strain evidence="15">CBS 115976</strain>
    </source>
</reference>
<dbReference type="SMART" id="SM00054">
    <property type="entry name" value="EFh"/>
    <property type="match status" value="3"/>
</dbReference>
<dbReference type="PANTHER" id="PTHR11216">
    <property type="entry name" value="EH DOMAIN"/>
    <property type="match status" value="1"/>
</dbReference>
<feature type="compositionally biased region" description="Pro residues" evidence="11">
    <location>
        <begin position="1317"/>
        <end position="1329"/>
    </location>
</feature>
<evidence type="ECO:0000259" key="13">
    <source>
        <dbReference type="PROSITE" id="PS50031"/>
    </source>
</evidence>
<feature type="compositionally biased region" description="Polar residues" evidence="11">
    <location>
        <begin position="257"/>
        <end position="272"/>
    </location>
</feature>
<dbReference type="InterPro" id="IPR015940">
    <property type="entry name" value="UBA"/>
</dbReference>
<evidence type="ECO:0000259" key="12">
    <source>
        <dbReference type="PROSITE" id="PS50030"/>
    </source>
</evidence>
<keyword evidence="16" id="KW-1185">Reference proteome</keyword>
<name>A0A6A6U7M8_9PEZI</name>
<feature type="compositionally biased region" description="Polar residues" evidence="11">
    <location>
        <begin position="487"/>
        <end position="512"/>
    </location>
</feature>
<keyword evidence="9" id="KW-0963">Cytoplasm</keyword>
<keyword evidence="6" id="KW-0967">Endosome</keyword>
<dbReference type="GO" id="GO:0005886">
    <property type="term" value="C:plasma membrane"/>
    <property type="evidence" value="ECO:0007669"/>
    <property type="project" value="UniProtKB-SubCell"/>
</dbReference>
<feature type="domain" description="EH" evidence="13">
    <location>
        <begin position="292"/>
        <end position="383"/>
    </location>
</feature>
<evidence type="ECO:0000256" key="5">
    <source>
        <dbReference type="ARBA" id="ARBA00022583"/>
    </source>
</evidence>
<dbReference type="EMBL" id="MU004238">
    <property type="protein sequence ID" value="KAF2667098.1"/>
    <property type="molecule type" value="Genomic_DNA"/>
</dbReference>
<dbReference type="SUPFAM" id="SSF46934">
    <property type="entry name" value="UBA-like"/>
    <property type="match status" value="1"/>
</dbReference>
<dbReference type="InterPro" id="IPR009060">
    <property type="entry name" value="UBA-like_sf"/>
</dbReference>
<feature type="compositionally biased region" description="Polar residues" evidence="11">
    <location>
        <begin position="911"/>
        <end position="920"/>
    </location>
</feature>
<dbReference type="PROSITE" id="PS50031">
    <property type="entry name" value="EH"/>
    <property type="match status" value="3"/>
</dbReference>
<evidence type="ECO:0000256" key="10">
    <source>
        <dbReference type="ARBA" id="ARBA00025194"/>
    </source>
</evidence>
<feature type="compositionally biased region" description="Acidic residues" evidence="11">
    <location>
        <begin position="1037"/>
        <end position="1050"/>
    </location>
</feature>
<feature type="domain" description="UBA" evidence="12">
    <location>
        <begin position="1387"/>
        <end position="1427"/>
    </location>
</feature>
<feature type="compositionally biased region" description="Low complexity" evidence="11">
    <location>
        <begin position="450"/>
        <end position="459"/>
    </location>
</feature>
<dbReference type="PROSITE" id="PS50222">
    <property type="entry name" value="EF_HAND_2"/>
    <property type="match status" value="2"/>
</dbReference>
<dbReference type="Pfam" id="PF12763">
    <property type="entry name" value="EH"/>
    <property type="match status" value="3"/>
</dbReference>
<dbReference type="GO" id="GO:0016197">
    <property type="term" value="P:endosomal transport"/>
    <property type="evidence" value="ECO:0007669"/>
    <property type="project" value="TreeGrafter"/>
</dbReference>
<dbReference type="GO" id="GO:0010008">
    <property type="term" value="C:endosome membrane"/>
    <property type="evidence" value="ECO:0007669"/>
    <property type="project" value="UniProtKB-SubCell"/>
</dbReference>
<evidence type="ECO:0000256" key="11">
    <source>
        <dbReference type="SAM" id="MobiDB-lite"/>
    </source>
</evidence>
<evidence type="ECO:0000259" key="14">
    <source>
        <dbReference type="PROSITE" id="PS50222"/>
    </source>
</evidence>
<comment type="subunit">
    <text evidence="4">Component of the PAN1 actin cytoskeleton-regulatory complex.</text>
</comment>
<dbReference type="InterPro" id="IPR000261">
    <property type="entry name" value="EH_dom"/>
</dbReference>
<evidence type="ECO:0000313" key="15">
    <source>
        <dbReference type="EMBL" id="KAF2667098.1"/>
    </source>
</evidence>
<evidence type="ECO:0000256" key="3">
    <source>
        <dbReference type="ARBA" id="ARBA00004413"/>
    </source>
</evidence>
<keyword evidence="5" id="KW-0254">Endocytosis</keyword>
<feature type="compositionally biased region" description="Polar residues" evidence="11">
    <location>
        <begin position="731"/>
        <end position="753"/>
    </location>
</feature>
<sequence>MADPLSKSGSLPNSKQNYTPDERQLFGRLFRECDTEGSGIVTGEAAVRMFQRSRLNEQVLSEIWAMADTENRGFLVQEDFAKAMRLVGQYQASPGITLRPEIALSPGPLPKFDGINMQPTGGASFPPPAAITSQHSGPIRVPPLTPDRIQEYMRLFDRAGAQNGLLPGDIARTSFELSGLPGEILAQIWNLVDTEQRGSLNLTEFIIAMHLLASYKAKTLTQLPPTIPPGLYEAASRRPGNAPVRSPLARPGEFQQIPRQASGSNSMRSGQQPRPFASQPPPAAEWAIGPREKTSYDELFDKVDTLRQNHISGEQAVQFFSDSGLPSEVLAAIWDLANIRRLDQLNRDEFAVAMYLIRNQRGKQQSDLPTELPPNLIPPSMRQVVPQSTGLPYPAAPQQAPIPAPAPPKSHAEDLFGLDALTSSPGAPVKEQNTGESAPLNRPVESDPFGPAASSPGSSQNFNPRGNQNTAGANTFFKSFAPSSSFGQTLATQNTGASTGSSPSVSQKQANPMSDLLSDHDPTASKKLTQETGDLADMSNQMSMLRTQMQAVHTKKQSAESELASSSTQKRDMELRLQQFRSQYEQEVKALKTLEDQLTAERTEASKIGQQISMVQSSFQDVQTRHHQVSTTLESTKAENASLKDRLRQMNEYINQAQPEIEKMQSELRHQKGMVAIQKKQAEKLDEEKAQLEKMKSEMNEIQQQAASRPPASREVTSGSSSSTNPFMRRSPQTSVDNTMTPSGFSRTMSNESNKYENIFNTTTFSSPSTATAPSTSFRDAFNHPPGSSVRSSEPDMPTPSTSPPLSASAYQESPQVPMAPISRQMTSKDLPLEKPSESDSLATSVRVETPSSRYDFSTPTNVGSSPQTSSVQAARGPTSTGASMFDKTSSPVASLRSEASKPANKDHSDLFQSMSSTKDASPFGAPPAVERNYTGTSAFTDQSRDSAKPEAPEPPRGGPFSFPSGQGQAGGKSEFDDAFASLGKEGKRPTDAPINGGNDPLDKFNSEFPPLKDEFPAPSSKPKSKDEFPPIKETDVGEDSESDVGGFDDDFTKASPPSKKPNNDTERGFGSSSQDFNSMFQGFPAPDPPSSSGGPDFGAPLPKQLSGDRAFGAPSSGSRGEDLFGPPSGPKVAGGPSASMYSTSTSPPETNRTSNRSDTYQSAVSHQSTDQDFPLTDATSSTAQAPSKLPMAPSAFDDFDSGFDNLTDAKEADEQDNDDLLFDSSHGDDHEFIPSFDSPTASMSKSKPLSDRTATGSGAPKSAFSNDNAFDDFESNFGAKPSSSSGPSSKLATAGSPHDWDAMFKGIDEDHSGTPPSAPMPPMAPMPPTSSSGAPLTAPSPPNAGQSLNVHFGGKDFDDHGPAFPEAPQPPSSRPKLSSAISTGTEHDDPILKRLTSMGHPRPLALNALEKFDYDLNKAADYLASPK</sequence>
<keyword evidence="9" id="KW-0206">Cytoskeleton</keyword>
<keyword evidence="7" id="KW-0175">Coiled coil</keyword>
<dbReference type="GO" id="GO:0003779">
    <property type="term" value="F:actin binding"/>
    <property type="evidence" value="ECO:0007669"/>
    <property type="project" value="UniProtKB-KW"/>
</dbReference>
<evidence type="ECO:0000256" key="6">
    <source>
        <dbReference type="ARBA" id="ARBA00022753"/>
    </source>
</evidence>
<feature type="compositionally biased region" description="Polar residues" evidence="11">
    <location>
        <begin position="850"/>
        <end position="893"/>
    </location>
</feature>
<dbReference type="Gene3D" id="1.10.8.10">
    <property type="entry name" value="DNA helicase RuvA subunit, C-terminal domain"/>
    <property type="match status" value="1"/>
</dbReference>
<feature type="compositionally biased region" description="Basic and acidic residues" evidence="11">
    <location>
        <begin position="1299"/>
        <end position="1313"/>
    </location>
</feature>
<dbReference type="Proteomes" id="UP000799302">
    <property type="component" value="Unassembled WGS sequence"/>
</dbReference>
<feature type="domain" description="EH" evidence="13">
    <location>
        <begin position="22"/>
        <end position="110"/>
    </location>
</feature>
<feature type="compositionally biased region" description="Polar residues" evidence="11">
    <location>
        <begin position="1376"/>
        <end position="1385"/>
    </location>
</feature>
<comment type="subcellular location">
    <subcellularLocation>
        <location evidence="3">Cell membrane</location>
        <topology evidence="3">Peripheral membrane protein</topology>
        <orientation evidence="3">Cytoplasmic side</orientation>
    </subcellularLocation>
    <subcellularLocation>
        <location evidence="2">Cytoplasm</location>
        <location evidence="2">Cytoskeleton</location>
        <location evidence="2">Actin patch</location>
    </subcellularLocation>
    <subcellularLocation>
        <location evidence="1">Endosome membrane</location>
        <topology evidence="1">Peripheral membrane protein</topology>
        <orientation evidence="1">Cytoplasmic side</orientation>
    </subcellularLocation>
</comment>
<evidence type="ECO:0000256" key="9">
    <source>
        <dbReference type="ARBA" id="ARBA00023212"/>
    </source>
</evidence>
<feature type="domain" description="EF-hand" evidence="14">
    <location>
        <begin position="180"/>
        <end position="215"/>
    </location>
</feature>
<dbReference type="Gene3D" id="1.10.287.1490">
    <property type="match status" value="1"/>
</dbReference>
<dbReference type="InterPro" id="IPR002048">
    <property type="entry name" value="EF_hand_dom"/>
</dbReference>
<keyword evidence="8" id="KW-0009">Actin-binding</keyword>
<feature type="region of interest" description="Disordered" evidence="11">
    <location>
        <begin position="688"/>
        <end position="1389"/>
    </location>
</feature>
<feature type="compositionally biased region" description="Low complexity" evidence="11">
    <location>
        <begin position="762"/>
        <end position="778"/>
    </location>
</feature>
<gene>
    <name evidence="15" type="ORF">BT63DRAFT_442100</name>
</gene>
<feature type="region of interest" description="Disordered" evidence="11">
    <location>
        <begin position="487"/>
        <end position="525"/>
    </location>
</feature>
<feature type="compositionally biased region" description="Low complexity" evidence="11">
    <location>
        <begin position="1091"/>
        <end position="1101"/>
    </location>
</feature>
<feature type="compositionally biased region" description="Polar residues" evidence="11">
    <location>
        <begin position="1140"/>
        <end position="1186"/>
    </location>
</feature>
<evidence type="ECO:0000256" key="7">
    <source>
        <dbReference type="ARBA" id="ARBA00023054"/>
    </source>
</evidence>
<feature type="compositionally biased region" description="Polar residues" evidence="11">
    <location>
        <begin position="421"/>
        <end position="436"/>
    </location>
</feature>
<feature type="domain" description="EH" evidence="13">
    <location>
        <begin position="148"/>
        <end position="238"/>
    </location>
</feature>
<proteinExistence type="predicted"/>
<dbReference type="CDD" id="cd14270">
    <property type="entry name" value="UBA"/>
    <property type="match status" value="1"/>
</dbReference>
<feature type="region of interest" description="Disordered" evidence="11">
    <location>
        <begin position="231"/>
        <end position="289"/>
    </location>
</feature>
<organism evidence="15 16">
    <name type="scientific">Microthyrium microscopicum</name>
    <dbReference type="NCBI Taxonomy" id="703497"/>
    <lineage>
        <taxon>Eukaryota</taxon>
        <taxon>Fungi</taxon>
        <taxon>Dikarya</taxon>
        <taxon>Ascomycota</taxon>
        <taxon>Pezizomycotina</taxon>
        <taxon>Dothideomycetes</taxon>
        <taxon>Dothideomycetes incertae sedis</taxon>
        <taxon>Microthyriales</taxon>
        <taxon>Microthyriaceae</taxon>
        <taxon>Microthyrium</taxon>
    </lineage>
</organism>
<dbReference type="PROSITE" id="PS50030">
    <property type="entry name" value="UBA"/>
    <property type="match status" value="1"/>
</dbReference>
<feature type="compositionally biased region" description="Basic and acidic residues" evidence="11">
    <location>
        <begin position="943"/>
        <end position="954"/>
    </location>
</feature>
<feature type="compositionally biased region" description="Basic and acidic residues" evidence="11">
    <location>
        <begin position="1001"/>
        <end position="1016"/>
    </location>
</feature>
<feature type="region of interest" description="Disordered" evidence="11">
    <location>
        <begin position="548"/>
        <end position="570"/>
    </location>
</feature>
<evidence type="ECO:0000313" key="16">
    <source>
        <dbReference type="Proteomes" id="UP000799302"/>
    </source>
</evidence>
<comment type="function">
    <text evidence="10">Component of the PAN1 actin cytoskeleton-regulatory complex required for the internalization of endosomes during actin-coupled endocytosis. The complex links the site of endocytosis to the cell membrane-associated actin cytoskeleton. Mediates uptake of external molecules and vacuolar degradation of plasma membrane proteins. Plays a role in the proper organization of the cell membrane-associated actin cytoskeleton and promotes its destabilization.</text>
</comment>
<feature type="domain" description="EF-hand" evidence="14">
    <location>
        <begin position="55"/>
        <end position="90"/>
    </location>
</feature>
<feature type="region of interest" description="Disordered" evidence="11">
    <location>
        <begin position="362"/>
        <end position="475"/>
    </location>
</feature>
<evidence type="ECO:0000256" key="8">
    <source>
        <dbReference type="ARBA" id="ARBA00023203"/>
    </source>
</evidence>
<dbReference type="GO" id="GO:0006897">
    <property type="term" value="P:endocytosis"/>
    <property type="evidence" value="ECO:0007669"/>
    <property type="project" value="UniProtKB-KW"/>
</dbReference>
<dbReference type="SMART" id="SM00165">
    <property type="entry name" value="UBA"/>
    <property type="match status" value="1"/>
</dbReference>
<feature type="compositionally biased region" description="Polar residues" evidence="11">
    <location>
        <begin position="1071"/>
        <end position="1081"/>
    </location>
</feature>
<dbReference type="CDD" id="cd00052">
    <property type="entry name" value="EH"/>
    <property type="match status" value="3"/>
</dbReference>
<feature type="compositionally biased region" description="Basic and acidic residues" evidence="11">
    <location>
        <begin position="688"/>
        <end position="699"/>
    </location>
</feature>
<dbReference type="GO" id="GO:0005509">
    <property type="term" value="F:calcium ion binding"/>
    <property type="evidence" value="ECO:0007669"/>
    <property type="project" value="InterPro"/>
</dbReference>
<dbReference type="InterPro" id="IPR011992">
    <property type="entry name" value="EF-hand-dom_pair"/>
</dbReference>
<dbReference type="PANTHER" id="PTHR11216:SF170">
    <property type="entry name" value="DYNAMIN ASSOCIATED PROTEIN 160, ISOFORM D"/>
    <property type="match status" value="1"/>
</dbReference>
<dbReference type="GO" id="GO:0030479">
    <property type="term" value="C:actin cortical patch"/>
    <property type="evidence" value="ECO:0007669"/>
    <property type="project" value="UniProtKB-SubCell"/>
</dbReference>
<feature type="compositionally biased region" description="Basic and acidic residues" evidence="11">
    <location>
        <begin position="1024"/>
        <end position="1036"/>
    </location>
</feature>
<feature type="compositionally biased region" description="Polar residues" evidence="11">
    <location>
        <begin position="1238"/>
        <end position="1257"/>
    </location>
</feature>
<protein>
    <recommendedName>
        <fullName evidence="17">EF-hand</fullName>
    </recommendedName>
</protein>